<name>A0A9X7G2T0_BACTU</name>
<evidence type="ECO:0008006" key="4">
    <source>
        <dbReference type="Google" id="ProtNLM"/>
    </source>
</evidence>
<feature type="transmembrane region" description="Helical" evidence="1">
    <location>
        <begin position="47"/>
        <end position="65"/>
    </location>
</feature>
<feature type="transmembrane region" description="Helical" evidence="1">
    <location>
        <begin position="256"/>
        <end position="273"/>
    </location>
</feature>
<organism evidence="2 3">
    <name type="scientific">Bacillus thuringiensis</name>
    <dbReference type="NCBI Taxonomy" id="1428"/>
    <lineage>
        <taxon>Bacteria</taxon>
        <taxon>Bacillati</taxon>
        <taxon>Bacillota</taxon>
        <taxon>Bacilli</taxon>
        <taxon>Bacillales</taxon>
        <taxon>Bacillaceae</taxon>
        <taxon>Bacillus</taxon>
        <taxon>Bacillus cereus group</taxon>
    </lineage>
</organism>
<dbReference type="RefSeq" id="WP_006921654.1">
    <property type="nucleotide sequence ID" value="NZ_JAUKEV010000074.1"/>
</dbReference>
<dbReference type="AlphaFoldDB" id="A0A9X7G2T0"/>
<keyword evidence="1" id="KW-0472">Membrane</keyword>
<evidence type="ECO:0000313" key="2">
    <source>
        <dbReference type="EMBL" id="PFT96467.1"/>
    </source>
</evidence>
<sequence length="279" mass="31349">MFKSPIEWLKELIHDLVKEFADAAFSWLKIYMINPTDFEKYGFVGELYNWVFTISISIGIMFFIYNLFKVLIQQMGGYSQRGTSEILVKAITGTLLGIFAPFILKEVLLKLNNVWVEFIISKGINVDTLAKMITYPDTAGMALVITALVLAIMFLILAIQYIIRTGELMVLFLFSSLAAVTSTNEDMNIWNVWWREAVAVVFQQSFQITILWLIFNQIAGGKELKDYILACGLMVIVIKGPGFLRKFLYSTGTGKMAVGAAGGAGKMAIYKYAATKMIK</sequence>
<keyword evidence="1" id="KW-0812">Transmembrane</keyword>
<dbReference type="InterPro" id="IPR046084">
    <property type="entry name" value="TrbL_4"/>
</dbReference>
<feature type="transmembrane region" description="Helical" evidence="1">
    <location>
        <begin position="197"/>
        <end position="215"/>
    </location>
</feature>
<evidence type="ECO:0000313" key="3">
    <source>
        <dbReference type="Proteomes" id="UP000225910"/>
    </source>
</evidence>
<feature type="transmembrane region" description="Helical" evidence="1">
    <location>
        <begin position="227"/>
        <end position="244"/>
    </location>
</feature>
<gene>
    <name evidence="2" type="ORF">COK81_08970</name>
</gene>
<comment type="caution">
    <text evidence="2">The sequence shown here is derived from an EMBL/GenBank/DDBJ whole genome shotgun (WGS) entry which is preliminary data.</text>
</comment>
<feature type="transmembrane region" description="Helical" evidence="1">
    <location>
        <begin position="86"/>
        <end position="104"/>
    </location>
</feature>
<reference evidence="2 3" key="1">
    <citation type="submission" date="2017-09" db="EMBL/GenBank/DDBJ databases">
        <title>Large-scale bioinformatics analysis of Bacillus genomes uncovers conserved roles of natural products in bacterial physiology.</title>
        <authorList>
            <consortium name="Agbiome Team Llc"/>
            <person name="Bleich R.M."/>
            <person name="Grubbs K.J."/>
            <person name="Santa Maria K.C."/>
            <person name="Allen S.E."/>
            <person name="Farag S."/>
            <person name="Shank E.A."/>
            <person name="Bowers A."/>
        </authorList>
    </citation>
    <scope>NUCLEOTIDE SEQUENCE [LARGE SCALE GENOMIC DNA]</scope>
    <source>
        <strain evidence="2 3">AFS064137</strain>
    </source>
</reference>
<protein>
    <recommendedName>
        <fullName evidence="4">Membrane protein TraL</fullName>
    </recommendedName>
</protein>
<proteinExistence type="predicted"/>
<keyword evidence="1" id="KW-1133">Transmembrane helix</keyword>
<feature type="transmembrane region" description="Helical" evidence="1">
    <location>
        <begin position="139"/>
        <end position="161"/>
    </location>
</feature>
<dbReference type="Pfam" id="PF19597">
    <property type="entry name" value="TrbL_4"/>
    <property type="match status" value="1"/>
</dbReference>
<evidence type="ECO:0000256" key="1">
    <source>
        <dbReference type="SAM" id="Phobius"/>
    </source>
</evidence>
<feature type="transmembrane region" description="Helical" evidence="1">
    <location>
        <begin position="168"/>
        <end position="185"/>
    </location>
</feature>
<accession>A0A9X7G2T0</accession>
<dbReference type="EMBL" id="NVCU01000056">
    <property type="protein sequence ID" value="PFT96467.1"/>
    <property type="molecule type" value="Genomic_DNA"/>
</dbReference>
<dbReference type="Proteomes" id="UP000225910">
    <property type="component" value="Unassembled WGS sequence"/>
</dbReference>